<dbReference type="RefSeq" id="WP_220207888.1">
    <property type="nucleotide sequence ID" value="NZ_BNJK01000001.1"/>
</dbReference>
<dbReference type="PRINTS" id="PR00455">
    <property type="entry name" value="HTHTETR"/>
</dbReference>
<evidence type="ECO:0000313" key="5">
    <source>
        <dbReference type="Proteomes" id="UP000597444"/>
    </source>
</evidence>
<name>A0A8J3INL5_9CHLR</name>
<dbReference type="Pfam" id="PF22604">
    <property type="entry name" value="TetR_HI_0893_C"/>
    <property type="match status" value="2"/>
</dbReference>
<evidence type="ECO:0000256" key="2">
    <source>
        <dbReference type="PROSITE-ProRule" id="PRU00335"/>
    </source>
</evidence>
<dbReference type="InterPro" id="IPR001647">
    <property type="entry name" value="HTH_TetR"/>
</dbReference>
<dbReference type="Gene3D" id="1.10.357.10">
    <property type="entry name" value="Tetracycline Repressor, domain 2"/>
    <property type="match status" value="1"/>
</dbReference>
<dbReference type="Pfam" id="PF00440">
    <property type="entry name" value="TetR_N"/>
    <property type="match status" value="1"/>
</dbReference>
<proteinExistence type="predicted"/>
<dbReference type="PANTHER" id="PTHR43479">
    <property type="entry name" value="ACREF/ENVCD OPERON REPRESSOR-RELATED"/>
    <property type="match status" value="1"/>
</dbReference>
<sequence length="212" mass="24076">MRAEEQVQKSEKREAILQAALELVAENGLQHTPMSMISKRSRASAGIIYHYFESKDDLLASLYQRIKREMSRAIAARYDPQQPLVKRFQSLWLSMFHYALAHPKEMVFLEQYESIPGVKQHEGVKTLQDMAEDWQRKNPFGAENDLEAQVLHGLVRDLSAQDLLKDLPLEVIGEFTMGVALRLARQSAAGLVKLDEAALNNVARACWDAIAR</sequence>
<dbReference type="Proteomes" id="UP000597444">
    <property type="component" value="Unassembled WGS sequence"/>
</dbReference>
<evidence type="ECO:0000259" key="3">
    <source>
        <dbReference type="PROSITE" id="PS50977"/>
    </source>
</evidence>
<dbReference type="SUPFAM" id="SSF46689">
    <property type="entry name" value="Homeodomain-like"/>
    <property type="match status" value="1"/>
</dbReference>
<feature type="domain" description="HTH tetR-type" evidence="3">
    <location>
        <begin position="10"/>
        <end position="70"/>
    </location>
</feature>
<reference evidence="4" key="1">
    <citation type="submission" date="2020-10" db="EMBL/GenBank/DDBJ databases">
        <title>Taxonomic study of unclassified bacteria belonging to the class Ktedonobacteria.</title>
        <authorList>
            <person name="Yabe S."/>
            <person name="Wang C.M."/>
            <person name="Zheng Y."/>
            <person name="Sakai Y."/>
            <person name="Cavaletti L."/>
            <person name="Monciardini P."/>
            <person name="Donadio S."/>
        </authorList>
    </citation>
    <scope>NUCLEOTIDE SEQUENCE</scope>
    <source>
        <strain evidence="4">ID150040</strain>
    </source>
</reference>
<keyword evidence="1 2" id="KW-0238">DNA-binding</keyword>
<evidence type="ECO:0000313" key="4">
    <source>
        <dbReference type="EMBL" id="GHO97323.1"/>
    </source>
</evidence>
<dbReference type="GO" id="GO:0003677">
    <property type="term" value="F:DNA binding"/>
    <property type="evidence" value="ECO:0007669"/>
    <property type="project" value="UniProtKB-UniRule"/>
</dbReference>
<keyword evidence="5" id="KW-1185">Reference proteome</keyword>
<evidence type="ECO:0000256" key="1">
    <source>
        <dbReference type="ARBA" id="ARBA00023125"/>
    </source>
</evidence>
<dbReference type="AlphaFoldDB" id="A0A8J3INL5"/>
<dbReference type="InterPro" id="IPR050624">
    <property type="entry name" value="HTH-type_Tx_Regulator"/>
</dbReference>
<dbReference type="EMBL" id="BNJK01000001">
    <property type="protein sequence ID" value="GHO97323.1"/>
    <property type="molecule type" value="Genomic_DNA"/>
</dbReference>
<dbReference type="InterPro" id="IPR054422">
    <property type="entry name" value="TetR-like_HI_0893_C"/>
</dbReference>
<accession>A0A8J3INL5</accession>
<organism evidence="4 5">
    <name type="scientific">Reticulibacter mediterranei</name>
    <dbReference type="NCBI Taxonomy" id="2778369"/>
    <lineage>
        <taxon>Bacteria</taxon>
        <taxon>Bacillati</taxon>
        <taxon>Chloroflexota</taxon>
        <taxon>Ktedonobacteria</taxon>
        <taxon>Ktedonobacterales</taxon>
        <taxon>Reticulibacteraceae</taxon>
        <taxon>Reticulibacter</taxon>
    </lineage>
</organism>
<dbReference type="PROSITE" id="PS50977">
    <property type="entry name" value="HTH_TETR_2"/>
    <property type="match status" value="1"/>
</dbReference>
<protein>
    <submittedName>
        <fullName evidence="4">TetR family transcriptional regulator</fullName>
    </submittedName>
</protein>
<dbReference type="PANTHER" id="PTHR43479:SF11">
    <property type="entry name" value="ACREF_ENVCD OPERON REPRESSOR-RELATED"/>
    <property type="match status" value="1"/>
</dbReference>
<comment type="caution">
    <text evidence="4">The sequence shown here is derived from an EMBL/GenBank/DDBJ whole genome shotgun (WGS) entry which is preliminary data.</text>
</comment>
<gene>
    <name evidence="4" type="ORF">KSF_073710</name>
</gene>
<feature type="DNA-binding region" description="H-T-H motif" evidence="2">
    <location>
        <begin position="33"/>
        <end position="52"/>
    </location>
</feature>
<dbReference type="InterPro" id="IPR009057">
    <property type="entry name" value="Homeodomain-like_sf"/>
</dbReference>